<dbReference type="InterPro" id="IPR029063">
    <property type="entry name" value="SAM-dependent_MTases_sf"/>
</dbReference>
<dbReference type="InterPro" id="IPR013217">
    <property type="entry name" value="Methyltransf_12"/>
</dbReference>
<organism evidence="2 3">
    <name type="scientific">Acidisoma cellulosilyticum</name>
    <dbReference type="NCBI Taxonomy" id="2802395"/>
    <lineage>
        <taxon>Bacteria</taxon>
        <taxon>Pseudomonadati</taxon>
        <taxon>Pseudomonadota</taxon>
        <taxon>Alphaproteobacteria</taxon>
        <taxon>Acetobacterales</taxon>
        <taxon>Acidocellaceae</taxon>
        <taxon>Acidisoma</taxon>
    </lineage>
</organism>
<dbReference type="RefSeq" id="WP_227309470.1">
    <property type="nucleotide sequence ID" value="NZ_JAESVA010000009.1"/>
</dbReference>
<protein>
    <submittedName>
        <fullName evidence="2">Class I SAM-dependent methyltransferase</fullName>
    </submittedName>
</protein>
<sequence length="252" mass="28353">MRYARVAAIEDAYLKTEIDKTVSPRDHMYNTGQDWYFTVGLDGIRVVLRALSISTLGEVTRILDLPCGHGRVARHLRAAFPRADISFADIDTDGADFCANQFRGTAIHSQPDLSQVALGDGYDIIWIGSLFTHVDEARAETWTRHLCKRLSPRGILIATLHGNWSKEVQRKYGAMIGDAEWQQILAGYEASGWGYARYPGEDDYGVSLCRASTIIAMASRIEGVRILGYNERAWAGNHDVLMIERRDRMEAW</sequence>
<evidence type="ECO:0000313" key="3">
    <source>
        <dbReference type="Proteomes" id="UP000721844"/>
    </source>
</evidence>
<keyword evidence="2" id="KW-0808">Transferase</keyword>
<accession>A0A963Z679</accession>
<name>A0A963Z679_9PROT</name>
<dbReference type="EMBL" id="JAESVA010000009">
    <property type="protein sequence ID" value="MCB8882815.1"/>
    <property type="molecule type" value="Genomic_DNA"/>
</dbReference>
<evidence type="ECO:0000259" key="1">
    <source>
        <dbReference type="Pfam" id="PF08242"/>
    </source>
</evidence>
<dbReference type="SUPFAM" id="SSF53335">
    <property type="entry name" value="S-adenosyl-L-methionine-dependent methyltransferases"/>
    <property type="match status" value="1"/>
</dbReference>
<reference evidence="2 3" key="1">
    <citation type="journal article" date="2021" name="Microorganisms">
        <title>Acidisoma silvae sp. nov. and Acidisomacellulosilytica sp. nov., Two Acidophilic Bacteria Isolated from Decaying Wood, Hydrolyzing Cellulose and Producing Poly-3-hydroxybutyrate.</title>
        <authorList>
            <person name="Mieszkin S."/>
            <person name="Pouder E."/>
            <person name="Uroz S."/>
            <person name="Simon-Colin C."/>
            <person name="Alain K."/>
        </authorList>
    </citation>
    <scope>NUCLEOTIDE SEQUENCE [LARGE SCALE GENOMIC DNA]</scope>
    <source>
        <strain evidence="2 3">HW T5.17</strain>
    </source>
</reference>
<dbReference type="Proteomes" id="UP000721844">
    <property type="component" value="Unassembled WGS sequence"/>
</dbReference>
<dbReference type="Pfam" id="PF08242">
    <property type="entry name" value="Methyltransf_12"/>
    <property type="match status" value="1"/>
</dbReference>
<dbReference type="GO" id="GO:0008168">
    <property type="term" value="F:methyltransferase activity"/>
    <property type="evidence" value="ECO:0007669"/>
    <property type="project" value="UniProtKB-KW"/>
</dbReference>
<feature type="domain" description="Methyltransferase type 12" evidence="1">
    <location>
        <begin position="63"/>
        <end position="156"/>
    </location>
</feature>
<comment type="caution">
    <text evidence="2">The sequence shown here is derived from an EMBL/GenBank/DDBJ whole genome shotgun (WGS) entry which is preliminary data.</text>
</comment>
<dbReference type="GO" id="GO:0032259">
    <property type="term" value="P:methylation"/>
    <property type="evidence" value="ECO:0007669"/>
    <property type="project" value="UniProtKB-KW"/>
</dbReference>
<dbReference type="Gene3D" id="3.40.50.150">
    <property type="entry name" value="Vaccinia Virus protein VP39"/>
    <property type="match status" value="1"/>
</dbReference>
<gene>
    <name evidence="2" type="ORF">ACELLULO517_21395</name>
</gene>
<keyword evidence="2" id="KW-0489">Methyltransferase</keyword>
<proteinExistence type="predicted"/>
<evidence type="ECO:0000313" key="2">
    <source>
        <dbReference type="EMBL" id="MCB8882815.1"/>
    </source>
</evidence>
<keyword evidence="3" id="KW-1185">Reference proteome</keyword>
<dbReference type="AlphaFoldDB" id="A0A963Z679"/>